<evidence type="ECO:0000313" key="1">
    <source>
        <dbReference type="EMBL" id="KAF9056836.1"/>
    </source>
</evidence>
<name>A0A9P5TXD7_9AGAR</name>
<evidence type="ECO:0000313" key="2">
    <source>
        <dbReference type="Proteomes" id="UP000772434"/>
    </source>
</evidence>
<proteinExistence type="predicted"/>
<gene>
    <name evidence="1" type="ORF">BDP27DRAFT_1373140</name>
</gene>
<accession>A0A9P5TXD7</accession>
<sequence>MVTTASVHVSAIHDSVVHPMLLCFSNCPLDKTRQSSVRKRLDDIETAVQAGRAKLRPCLVLPNSMESALKDSKRKICLMATFDDTPIDQLPVMMRHFVIPVETGSLDWDITSFEPHNRLGTNPQWKPKEGVKSQWALGYLYEVDEANLECWRGGYHLDFEQQARFLDLCASKKKRWIERAANPAFRVKMLNSVLKLTALIDESRNTRKILAVKIKIFSPRS</sequence>
<keyword evidence="2" id="KW-1185">Reference proteome</keyword>
<dbReference type="OrthoDB" id="2757939at2759"/>
<reference evidence="1" key="1">
    <citation type="submission" date="2020-11" db="EMBL/GenBank/DDBJ databases">
        <authorList>
            <consortium name="DOE Joint Genome Institute"/>
            <person name="Ahrendt S."/>
            <person name="Riley R."/>
            <person name="Andreopoulos W."/>
            <person name="Labutti K."/>
            <person name="Pangilinan J."/>
            <person name="Ruiz-Duenas F.J."/>
            <person name="Barrasa J.M."/>
            <person name="Sanchez-Garcia M."/>
            <person name="Camarero S."/>
            <person name="Miyauchi S."/>
            <person name="Serrano A."/>
            <person name="Linde D."/>
            <person name="Babiker R."/>
            <person name="Drula E."/>
            <person name="Ayuso-Fernandez I."/>
            <person name="Pacheco R."/>
            <person name="Padilla G."/>
            <person name="Ferreira P."/>
            <person name="Barriuso J."/>
            <person name="Kellner H."/>
            <person name="Castanera R."/>
            <person name="Alfaro M."/>
            <person name="Ramirez L."/>
            <person name="Pisabarro A.G."/>
            <person name="Kuo A."/>
            <person name="Tritt A."/>
            <person name="Lipzen A."/>
            <person name="He G."/>
            <person name="Yan M."/>
            <person name="Ng V."/>
            <person name="Cullen D."/>
            <person name="Martin F."/>
            <person name="Rosso M.-N."/>
            <person name="Henrissat B."/>
            <person name="Hibbett D."/>
            <person name="Martinez A.T."/>
            <person name="Grigoriev I.V."/>
        </authorList>
    </citation>
    <scope>NUCLEOTIDE SEQUENCE</scope>
    <source>
        <strain evidence="1">AH 40177</strain>
    </source>
</reference>
<dbReference type="AlphaFoldDB" id="A0A9P5TXD7"/>
<comment type="caution">
    <text evidence="1">The sequence shown here is derived from an EMBL/GenBank/DDBJ whole genome shotgun (WGS) entry which is preliminary data.</text>
</comment>
<dbReference type="EMBL" id="JADNRY010000426">
    <property type="protein sequence ID" value="KAF9056836.1"/>
    <property type="molecule type" value="Genomic_DNA"/>
</dbReference>
<organism evidence="1 2">
    <name type="scientific">Rhodocollybia butyracea</name>
    <dbReference type="NCBI Taxonomy" id="206335"/>
    <lineage>
        <taxon>Eukaryota</taxon>
        <taxon>Fungi</taxon>
        <taxon>Dikarya</taxon>
        <taxon>Basidiomycota</taxon>
        <taxon>Agaricomycotina</taxon>
        <taxon>Agaricomycetes</taxon>
        <taxon>Agaricomycetidae</taxon>
        <taxon>Agaricales</taxon>
        <taxon>Marasmiineae</taxon>
        <taxon>Omphalotaceae</taxon>
        <taxon>Rhodocollybia</taxon>
    </lineage>
</organism>
<dbReference type="Proteomes" id="UP000772434">
    <property type="component" value="Unassembled WGS sequence"/>
</dbReference>
<protein>
    <submittedName>
        <fullName evidence="1">Uncharacterized protein</fullName>
    </submittedName>
</protein>